<dbReference type="GeneID" id="27339852"/>
<dbReference type="Gene3D" id="3.30.70.100">
    <property type="match status" value="1"/>
</dbReference>
<dbReference type="HOGENOM" id="CLU_131496_6_1_1"/>
<dbReference type="VEuPathDB" id="FungiDB:PV07_00658"/>
<sequence length="106" mass="11863">MEFKFPPIPEGEFEVYADIYAKEGRGDELEDFIRRQVTLAKDEPGTLVYSVSRDDQNPLHFHIFERYSGREALEKHLATPVAKELAAAGVIAAGPPPKFLKALTGF</sequence>
<evidence type="ECO:0000313" key="2">
    <source>
        <dbReference type="EMBL" id="KIW33839.1"/>
    </source>
</evidence>
<dbReference type="SUPFAM" id="SSF54909">
    <property type="entry name" value="Dimeric alpha+beta barrel"/>
    <property type="match status" value="1"/>
</dbReference>
<proteinExistence type="predicted"/>
<dbReference type="Proteomes" id="UP000054466">
    <property type="component" value="Unassembled WGS sequence"/>
</dbReference>
<dbReference type="PROSITE" id="PS51725">
    <property type="entry name" value="ABM"/>
    <property type="match status" value="1"/>
</dbReference>
<evidence type="ECO:0000259" key="1">
    <source>
        <dbReference type="PROSITE" id="PS51725"/>
    </source>
</evidence>
<dbReference type="Pfam" id="PF03992">
    <property type="entry name" value="ABM"/>
    <property type="match status" value="1"/>
</dbReference>
<gene>
    <name evidence="2" type="ORF">PV07_00658</name>
</gene>
<dbReference type="EMBL" id="KN847040">
    <property type="protein sequence ID" value="KIW33839.1"/>
    <property type="molecule type" value="Genomic_DNA"/>
</dbReference>
<dbReference type="RefSeq" id="XP_016254055.1">
    <property type="nucleotide sequence ID" value="XM_016387127.1"/>
</dbReference>
<keyword evidence="3" id="KW-1185">Reference proteome</keyword>
<organism evidence="2 3">
    <name type="scientific">Cladophialophora immunda</name>
    <dbReference type="NCBI Taxonomy" id="569365"/>
    <lineage>
        <taxon>Eukaryota</taxon>
        <taxon>Fungi</taxon>
        <taxon>Dikarya</taxon>
        <taxon>Ascomycota</taxon>
        <taxon>Pezizomycotina</taxon>
        <taxon>Eurotiomycetes</taxon>
        <taxon>Chaetothyriomycetidae</taxon>
        <taxon>Chaetothyriales</taxon>
        <taxon>Herpotrichiellaceae</taxon>
        <taxon>Cladophialophora</taxon>
    </lineage>
</organism>
<dbReference type="OrthoDB" id="4641034at2759"/>
<accession>A0A0D2DDQ2</accession>
<dbReference type="InterPro" id="IPR007138">
    <property type="entry name" value="ABM_dom"/>
</dbReference>
<protein>
    <recommendedName>
        <fullName evidence="1">ABM domain-containing protein</fullName>
    </recommendedName>
</protein>
<reference evidence="2 3" key="1">
    <citation type="submission" date="2015-01" db="EMBL/GenBank/DDBJ databases">
        <title>The Genome Sequence of Cladophialophora immunda CBS83496.</title>
        <authorList>
            <consortium name="The Broad Institute Genomics Platform"/>
            <person name="Cuomo C."/>
            <person name="de Hoog S."/>
            <person name="Gorbushina A."/>
            <person name="Stielow B."/>
            <person name="Teixiera M."/>
            <person name="Abouelleil A."/>
            <person name="Chapman S.B."/>
            <person name="Priest M."/>
            <person name="Young S.K."/>
            <person name="Wortman J."/>
            <person name="Nusbaum C."/>
            <person name="Birren B."/>
        </authorList>
    </citation>
    <scope>NUCLEOTIDE SEQUENCE [LARGE SCALE GENOMIC DNA]</scope>
    <source>
        <strain evidence="2 3">CBS 83496</strain>
    </source>
</reference>
<name>A0A0D2DDQ2_9EURO</name>
<dbReference type="InterPro" id="IPR011008">
    <property type="entry name" value="Dimeric_a/b-barrel"/>
</dbReference>
<evidence type="ECO:0000313" key="3">
    <source>
        <dbReference type="Proteomes" id="UP000054466"/>
    </source>
</evidence>
<dbReference type="AlphaFoldDB" id="A0A0D2DDQ2"/>
<dbReference type="STRING" id="569365.A0A0D2DDQ2"/>
<feature type="domain" description="ABM" evidence="1">
    <location>
        <begin position="13"/>
        <end position="103"/>
    </location>
</feature>